<gene>
    <name evidence="2" type="ORF">DNTS_035019</name>
</gene>
<dbReference type="EMBL" id="SRMA01025268">
    <property type="protein sequence ID" value="TRY96688.1"/>
    <property type="molecule type" value="Genomic_DNA"/>
</dbReference>
<keyword evidence="3" id="KW-1185">Reference proteome</keyword>
<evidence type="ECO:0000313" key="2">
    <source>
        <dbReference type="EMBL" id="TRY96688.1"/>
    </source>
</evidence>
<dbReference type="Proteomes" id="UP000316079">
    <property type="component" value="Unassembled WGS sequence"/>
</dbReference>
<accession>A0A553R3D3</accession>
<feature type="region of interest" description="Disordered" evidence="1">
    <location>
        <begin position="72"/>
        <end position="95"/>
    </location>
</feature>
<evidence type="ECO:0000313" key="3">
    <source>
        <dbReference type="Proteomes" id="UP000316079"/>
    </source>
</evidence>
<evidence type="ECO:0000256" key="1">
    <source>
        <dbReference type="SAM" id="MobiDB-lite"/>
    </source>
</evidence>
<reference evidence="2 3" key="1">
    <citation type="journal article" date="2019" name="Sci. Data">
        <title>Hybrid genome assembly and annotation of Danionella translucida.</title>
        <authorList>
            <person name="Kadobianskyi M."/>
            <person name="Schulze L."/>
            <person name="Schuelke M."/>
            <person name="Judkewitz B."/>
        </authorList>
    </citation>
    <scope>NUCLEOTIDE SEQUENCE [LARGE SCALE GENOMIC DNA]</scope>
    <source>
        <strain evidence="2 3">Bolton</strain>
    </source>
</reference>
<organism evidence="2 3">
    <name type="scientific">Danionella cerebrum</name>
    <dbReference type="NCBI Taxonomy" id="2873325"/>
    <lineage>
        <taxon>Eukaryota</taxon>
        <taxon>Metazoa</taxon>
        <taxon>Chordata</taxon>
        <taxon>Craniata</taxon>
        <taxon>Vertebrata</taxon>
        <taxon>Euteleostomi</taxon>
        <taxon>Actinopterygii</taxon>
        <taxon>Neopterygii</taxon>
        <taxon>Teleostei</taxon>
        <taxon>Ostariophysi</taxon>
        <taxon>Cypriniformes</taxon>
        <taxon>Danionidae</taxon>
        <taxon>Danioninae</taxon>
        <taxon>Danionella</taxon>
    </lineage>
</organism>
<proteinExistence type="predicted"/>
<sequence length="139" mass="15498">MEHAGGARSDLREEEPALKPRSSDVEDLFLRDRQRERAAERVSARLFSQQLKWSSGTGGVLQYDEKLSSARKNGWYDEPEQESPPSGGSLHPVNMPTGTLLYPHLTMSPEQFLCQSLRSPDYLWLSGTPAPAGRLDEVG</sequence>
<name>A0A553R3D3_9TELE</name>
<protein>
    <submittedName>
        <fullName evidence="2">Uncharacterized protein</fullName>
    </submittedName>
</protein>
<comment type="caution">
    <text evidence="2">The sequence shown here is derived from an EMBL/GenBank/DDBJ whole genome shotgun (WGS) entry which is preliminary data.</text>
</comment>
<dbReference type="AlphaFoldDB" id="A0A553R3D3"/>
<feature type="region of interest" description="Disordered" evidence="1">
    <location>
        <begin position="1"/>
        <end position="29"/>
    </location>
</feature>